<gene>
    <name evidence="2" type="ORF">GCM10011512_24960</name>
</gene>
<reference evidence="3" key="1">
    <citation type="journal article" date="2019" name="Int. J. Syst. Evol. Microbiol.">
        <title>The Global Catalogue of Microorganisms (GCM) 10K type strain sequencing project: providing services to taxonomists for standard genome sequencing and annotation.</title>
        <authorList>
            <consortium name="The Broad Institute Genomics Platform"/>
            <consortium name="The Broad Institute Genome Sequencing Center for Infectious Disease"/>
            <person name="Wu L."/>
            <person name="Ma J."/>
        </authorList>
    </citation>
    <scope>NUCLEOTIDE SEQUENCE [LARGE SCALE GENOMIC DNA]</scope>
    <source>
        <strain evidence="3">CGMCC 1.15480</strain>
    </source>
</reference>
<evidence type="ECO:0000313" key="3">
    <source>
        <dbReference type="Proteomes" id="UP000597761"/>
    </source>
</evidence>
<name>A0ABQ1PGT7_9MICC</name>
<feature type="region of interest" description="Disordered" evidence="1">
    <location>
        <begin position="106"/>
        <end position="138"/>
    </location>
</feature>
<accession>A0ABQ1PGT7</accession>
<dbReference type="Proteomes" id="UP000597761">
    <property type="component" value="Unassembled WGS sequence"/>
</dbReference>
<evidence type="ECO:0000313" key="2">
    <source>
        <dbReference type="EMBL" id="GGC96933.1"/>
    </source>
</evidence>
<feature type="compositionally biased region" description="Basic and acidic residues" evidence="1">
    <location>
        <begin position="57"/>
        <end position="73"/>
    </location>
</feature>
<protein>
    <submittedName>
        <fullName evidence="2">Uncharacterized protein</fullName>
    </submittedName>
</protein>
<keyword evidence="3" id="KW-1185">Reference proteome</keyword>
<proteinExistence type="predicted"/>
<feature type="compositionally biased region" description="Basic and acidic residues" evidence="1">
    <location>
        <begin position="112"/>
        <end position="122"/>
    </location>
</feature>
<comment type="caution">
    <text evidence="2">The sequence shown here is derived from an EMBL/GenBank/DDBJ whole genome shotgun (WGS) entry which is preliminary data.</text>
</comment>
<sequence length="138" mass="14696">MPNGTEFRAPTVRTVPNGVRRRRRSAVSNDDDGAPQLCGEFVRTRWVTADGTGIAERDGISRADGKNGPKRCAEASTASRSAVSNDDGDGAPQLCGEFVRTRWVTADGTGSAERDGISRADGKNGPTWCAEASTVRRQ</sequence>
<feature type="region of interest" description="Disordered" evidence="1">
    <location>
        <begin position="1"/>
        <end position="35"/>
    </location>
</feature>
<dbReference type="EMBL" id="BMJI01000018">
    <property type="protein sequence ID" value="GGC96933.1"/>
    <property type="molecule type" value="Genomic_DNA"/>
</dbReference>
<evidence type="ECO:0000256" key="1">
    <source>
        <dbReference type="SAM" id="MobiDB-lite"/>
    </source>
</evidence>
<feature type="region of interest" description="Disordered" evidence="1">
    <location>
        <begin position="57"/>
        <end position="91"/>
    </location>
</feature>
<organism evidence="2 3">
    <name type="scientific">Tersicoccus solisilvae</name>
    <dbReference type="NCBI Taxonomy" id="1882339"/>
    <lineage>
        <taxon>Bacteria</taxon>
        <taxon>Bacillati</taxon>
        <taxon>Actinomycetota</taxon>
        <taxon>Actinomycetes</taxon>
        <taxon>Micrococcales</taxon>
        <taxon>Micrococcaceae</taxon>
        <taxon>Tersicoccus</taxon>
    </lineage>
</organism>